<dbReference type="RefSeq" id="WP_157396513.1">
    <property type="nucleotide sequence ID" value="NZ_WSEL01000003.1"/>
</dbReference>
<dbReference type="InterPro" id="IPR029058">
    <property type="entry name" value="AB_hydrolase_fold"/>
</dbReference>
<comment type="caution">
    <text evidence="2">The sequence shown here is derived from an EMBL/GenBank/DDBJ whole genome shotgun (WGS) entry which is preliminary data.</text>
</comment>
<reference evidence="2 3" key="1">
    <citation type="submission" date="2019-12" db="EMBL/GenBank/DDBJ databases">
        <authorList>
            <person name="Huq M.A."/>
        </authorList>
    </citation>
    <scope>NUCLEOTIDE SEQUENCE [LARGE SCALE GENOMIC DNA]</scope>
    <source>
        <strain evidence="2 3">MAH-25</strain>
    </source>
</reference>
<evidence type="ECO:0000313" key="2">
    <source>
        <dbReference type="EMBL" id="MVQ28405.1"/>
    </source>
</evidence>
<feature type="domain" description="AB hydrolase-1" evidence="1">
    <location>
        <begin position="27"/>
        <end position="269"/>
    </location>
</feature>
<organism evidence="2 3">
    <name type="scientific">Ramlibacter pinisoli</name>
    <dbReference type="NCBI Taxonomy" id="2682844"/>
    <lineage>
        <taxon>Bacteria</taxon>
        <taxon>Pseudomonadati</taxon>
        <taxon>Pseudomonadota</taxon>
        <taxon>Betaproteobacteria</taxon>
        <taxon>Burkholderiales</taxon>
        <taxon>Comamonadaceae</taxon>
        <taxon>Ramlibacter</taxon>
    </lineage>
</organism>
<dbReference type="Pfam" id="PF00561">
    <property type="entry name" value="Abhydrolase_1"/>
    <property type="match status" value="1"/>
</dbReference>
<keyword evidence="3" id="KW-1185">Reference proteome</keyword>
<dbReference type="InterPro" id="IPR050266">
    <property type="entry name" value="AB_hydrolase_sf"/>
</dbReference>
<accession>A0A6N8IPC5</accession>
<dbReference type="Gene3D" id="3.40.50.1820">
    <property type="entry name" value="alpha/beta hydrolase"/>
    <property type="match status" value="1"/>
</dbReference>
<dbReference type="GO" id="GO:0016020">
    <property type="term" value="C:membrane"/>
    <property type="evidence" value="ECO:0007669"/>
    <property type="project" value="TreeGrafter"/>
</dbReference>
<dbReference type="SUPFAM" id="SSF53474">
    <property type="entry name" value="alpha/beta-Hydrolases"/>
    <property type="match status" value="1"/>
</dbReference>
<dbReference type="GO" id="GO:0047372">
    <property type="term" value="F:monoacylglycerol lipase activity"/>
    <property type="evidence" value="ECO:0007669"/>
    <property type="project" value="TreeGrafter"/>
</dbReference>
<dbReference type="PANTHER" id="PTHR43798">
    <property type="entry name" value="MONOACYLGLYCEROL LIPASE"/>
    <property type="match status" value="1"/>
</dbReference>
<sequence>MHFTSNYVTCAGREIHYTEWGSQHQGTVIAWHGLARTGRDMDELAQHLAGRWRVVCPDTLGRGLSQWSADPGAEYTLAFYAQLAAELMDRLGIEQAHWVGTSMGGAIGTVCAAGLAQPQLKGRIRSLVLNDNAPRLAAPALERIKAYAGSPPAFATVSELEAFYRQVYRPFGWLSDAQWRRLTETSTRRLPDGRVTPHYDPAMVRQFIDHPNDYELWEHWDAIDIPVLCLRGADSDLVLPDAVEEMQRRGPGSRGLFRVVEIPGCGHAPALNVPDQLDLVAGFIDGHEQAAAGRRPVSALHP</sequence>
<name>A0A6N8IPC5_9BURK</name>
<evidence type="ECO:0000259" key="1">
    <source>
        <dbReference type="Pfam" id="PF00561"/>
    </source>
</evidence>
<protein>
    <submittedName>
        <fullName evidence="2">Alpha/beta fold hydrolase</fullName>
    </submittedName>
</protein>
<dbReference type="EMBL" id="WSEL01000003">
    <property type="protein sequence ID" value="MVQ28405.1"/>
    <property type="molecule type" value="Genomic_DNA"/>
</dbReference>
<gene>
    <name evidence="2" type="ORF">GON04_03030</name>
</gene>
<dbReference type="GO" id="GO:0046464">
    <property type="term" value="P:acylglycerol catabolic process"/>
    <property type="evidence" value="ECO:0007669"/>
    <property type="project" value="TreeGrafter"/>
</dbReference>
<evidence type="ECO:0000313" key="3">
    <source>
        <dbReference type="Proteomes" id="UP000469385"/>
    </source>
</evidence>
<dbReference type="Proteomes" id="UP000469385">
    <property type="component" value="Unassembled WGS sequence"/>
</dbReference>
<dbReference type="PANTHER" id="PTHR43798:SF33">
    <property type="entry name" value="HYDROLASE, PUTATIVE (AFU_ORTHOLOGUE AFUA_2G14860)-RELATED"/>
    <property type="match status" value="1"/>
</dbReference>
<dbReference type="AlphaFoldDB" id="A0A6N8IPC5"/>
<keyword evidence="2" id="KW-0378">Hydrolase</keyword>
<proteinExistence type="predicted"/>
<dbReference type="InterPro" id="IPR000073">
    <property type="entry name" value="AB_hydrolase_1"/>
</dbReference>